<sequence length="336" mass="36303">MTTDDNASMPCILVTGATGFLGTNLIKSFIGKGYKLRCTHRTPAPPSESSTELEWIRITDSCSQEAWEKLLLGVDYVIHLAALAHQIGDTELTEKDYMQANAIPSEAIAKAAKQAKVKRLVFISSIAAIKSESSSVIDSDTPEAPSTPYGKSKLEAERLIESALQGQDHTDWVALRPTLIYGPGNPGNMQRIARLISIPIPLPFGAFKNKRSFLYVENLISAIESCLTCSSVSKKCYIVCDDQSVSTAGLVKEIAAARGQKKAIFTPPAWTLKAIVSMGDFAKSHLNISTGVDSYSLDKLQSSLQACNASFKADASWSPPFTLSEGIAKTFQKTDS</sequence>
<reference evidence="2" key="1">
    <citation type="submission" date="2020-09" db="EMBL/GenBank/DDBJ databases">
        <title>Pelagicoccus enzymogenes sp. nov. with an EPS production, isolated from marine sediment.</title>
        <authorList>
            <person name="Feng X."/>
        </authorList>
    </citation>
    <scope>NUCLEOTIDE SEQUENCE</scope>
    <source>
        <strain evidence="2">NFK12</strain>
    </source>
</reference>
<evidence type="ECO:0000313" key="2">
    <source>
        <dbReference type="EMBL" id="MBD5781448.1"/>
    </source>
</evidence>
<dbReference type="AlphaFoldDB" id="A0A927FAE1"/>
<dbReference type="EMBL" id="JACYFG010000042">
    <property type="protein sequence ID" value="MBD5781448.1"/>
    <property type="molecule type" value="Genomic_DNA"/>
</dbReference>
<accession>A0A927FAE1</accession>
<dbReference type="InterPro" id="IPR036291">
    <property type="entry name" value="NAD(P)-bd_dom_sf"/>
</dbReference>
<dbReference type="PANTHER" id="PTHR43245:SF58">
    <property type="entry name" value="BLL5923 PROTEIN"/>
    <property type="match status" value="1"/>
</dbReference>
<protein>
    <submittedName>
        <fullName evidence="2">NAD-dependent epimerase/dehydratase family protein</fullName>
    </submittedName>
</protein>
<comment type="caution">
    <text evidence="2">The sequence shown here is derived from an EMBL/GenBank/DDBJ whole genome shotgun (WGS) entry which is preliminary data.</text>
</comment>
<name>A0A927FAE1_9BACT</name>
<dbReference type="Gene3D" id="3.40.50.720">
    <property type="entry name" value="NAD(P)-binding Rossmann-like Domain"/>
    <property type="match status" value="1"/>
</dbReference>
<keyword evidence="3" id="KW-1185">Reference proteome</keyword>
<dbReference type="InterPro" id="IPR001509">
    <property type="entry name" value="Epimerase_deHydtase"/>
</dbReference>
<dbReference type="Pfam" id="PF01370">
    <property type="entry name" value="Epimerase"/>
    <property type="match status" value="1"/>
</dbReference>
<dbReference type="PANTHER" id="PTHR43245">
    <property type="entry name" value="BIFUNCTIONAL POLYMYXIN RESISTANCE PROTEIN ARNA"/>
    <property type="match status" value="1"/>
</dbReference>
<organism evidence="2 3">
    <name type="scientific">Pelagicoccus enzymogenes</name>
    <dbReference type="NCBI Taxonomy" id="2773457"/>
    <lineage>
        <taxon>Bacteria</taxon>
        <taxon>Pseudomonadati</taxon>
        <taxon>Verrucomicrobiota</taxon>
        <taxon>Opitutia</taxon>
        <taxon>Puniceicoccales</taxon>
        <taxon>Pelagicoccaceae</taxon>
        <taxon>Pelagicoccus</taxon>
    </lineage>
</organism>
<gene>
    <name evidence="2" type="ORF">IEN85_18250</name>
</gene>
<feature type="domain" description="NAD-dependent epimerase/dehydratase" evidence="1">
    <location>
        <begin position="12"/>
        <end position="225"/>
    </location>
</feature>
<dbReference type="SUPFAM" id="SSF51735">
    <property type="entry name" value="NAD(P)-binding Rossmann-fold domains"/>
    <property type="match status" value="1"/>
</dbReference>
<dbReference type="RefSeq" id="WP_191618548.1">
    <property type="nucleotide sequence ID" value="NZ_JACYFG010000042.1"/>
</dbReference>
<evidence type="ECO:0000259" key="1">
    <source>
        <dbReference type="Pfam" id="PF01370"/>
    </source>
</evidence>
<evidence type="ECO:0000313" key="3">
    <source>
        <dbReference type="Proteomes" id="UP000622317"/>
    </source>
</evidence>
<proteinExistence type="predicted"/>
<dbReference type="InterPro" id="IPR050177">
    <property type="entry name" value="Lipid_A_modif_metabolic_enz"/>
</dbReference>
<dbReference type="Proteomes" id="UP000622317">
    <property type="component" value="Unassembled WGS sequence"/>
</dbReference>